<keyword evidence="10" id="KW-1185">Reference proteome</keyword>
<reference evidence="9 10" key="1">
    <citation type="submission" date="2024-02" db="EMBL/GenBank/DDBJ databases">
        <authorList>
            <person name="Vignale AGUSTIN F."/>
            <person name="Sosa J E."/>
            <person name="Modenutti C."/>
        </authorList>
    </citation>
    <scope>NUCLEOTIDE SEQUENCE [LARGE SCALE GENOMIC DNA]</scope>
</reference>
<evidence type="ECO:0000256" key="6">
    <source>
        <dbReference type="PROSITE-ProRule" id="PRU01161"/>
    </source>
</evidence>
<keyword evidence="3" id="KW-0611">Plant defense</keyword>
<dbReference type="InterPro" id="IPR016035">
    <property type="entry name" value="Acyl_Trfase/lysoPLipase"/>
</dbReference>
<accession>A0ABC8TAM4</accession>
<dbReference type="GO" id="GO:0016298">
    <property type="term" value="F:lipase activity"/>
    <property type="evidence" value="ECO:0007669"/>
    <property type="project" value="UniProtKB-ARBA"/>
</dbReference>
<evidence type="ECO:0000256" key="5">
    <source>
        <dbReference type="ARBA" id="ARBA00023098"/>
    </source>
</evidence>
<dbReference type="Pfam" id="PF01734">
    <property type="entry name" value="Patatin"/>
    <property type="match status" value="1"/>
</dbReference>
<proteinExistence type="inferred from homology"/>
<dbReference type="PANTHER" id="PTHR32176:SF92">
    <property type="entry name" value="XYLOSE ISOMERASE"/>
    <property type="match status" value="1"/>
</dbReference>
<evidence type="ECO:0000313" key="9">
    <source>
        <dbReference type="EMBL" id="CAK9166477.1"/>
    </source>
</evidence>
<evidence type="ECO:0000313" key="10">
    <source>
        <dbReference type="Proteomes" id="UP001642360"/>
    </source>
</evidence>
<gene>
    <name evidence="9" type="ORF">ILEXP_LOCUS35697</name>
</gene>
<dbReference type="PROSITE" id="PS51635">
    <property type="entry name" value="PNPLA"/>
    <property type="match status" value="1"/>
</dbReference>
<feature type="short sequence motif" description="GXSXG" evidence="6">
    <location>
        <begin position="64"/>
        <end position="68"/>
    </location>
</feature>
<feature type="active site" description="Nucleophile" evidence="6">
    <location>
        <position position="66"/>
    </location>
</feature>
<evidence type="ECO:0000259" key="8">
    <source>
        <dbReference type="PROSITE" id="PS51635"/>
    </source>
</evidence>
<dbReference type="EMBL" id="CAUOFW020004613">
    <property type="protein sequence ID" value="CAK9166477.1"/>
    <property type="molecule type" value="Genomic_DNA"/>
</dbReference>
<evidence type="ECO:0000256" key="7">
    <source>
        <dbReference type="RuleBase" id="RU361262"/>
    </source>
</evidence>
<keyword evidence="4 6" id="KW-0442">Lipid degradation</keyword>
<evidence type="ECO:0000256" key="2">
    <source>
        <dbReference type="ARBA" id="ARBA00022801"/>
    </source>
</evidence>
<evidence type="ECO:0000256" key="1">
    <source>
        <dbReference type="ARBA" id="ARBA00010240"/>
    </source>
</evidence>
<comment type="caution">
    <text evidence="9">The sequence shown here is derived from an EMBL/GenBank/DDBJ whole genome shotgun (WGS) entry which is preliminary data.</text>
</comment>
<comment type="function">
    <text evidence="7">Lipolytic acyl hydrolase (LAH).</text>
</comment>
<feature type="short sequence motif" description="GXGXXG" evidence="6">
    <location>
        <begin position="26"/>
        <end position="31"/>
    </location>
</feature>
<dbReference type="EC" id="3.1.1.-" evidence="7"/>
<feature type="short sequence motif" description="DGA/G" evidence="6">
    <location>
        <begin position="215"/>
        <end position="217"/>
    </location>
</feature>
<dbReference type="GO" id="GO:0016042">
    <property type="term" value="P:lipid catabolic process"/>
    <property type="evidence" value="ECO:0007669"/>
    <property type="project" value="UniProtKB-UniRule"/>
</dbReference>
<dbReference type="AlphaFoldDB" id="A0ABC8TAM4"/>
<evidence type="ECO:0000256" key="3">
    <source>
        <dbReference type="ARBA" id="ARBA00022821"/>
    </source>
</evidence>
<dbReference type="Proteomes" id="UP001642360">
    <property type="component" value="Unassembled WGS sequence"/>
</dbReference>
<dbReference type="SUPFAM" id="SSF52151">
    <property type="entry name" value="FabD/lysophospholipase-like"/>
    <property type="match status" value="1"/>
</dbReference>
<feature type="active site" description="Proton acceptor" evidence="6">
    <location>
        <position position="215"/>
    </location>
</feature>
<sequence length="406" mass="44740">MEKTASSLNIRPPTYGDLITILSIDGGGLRGIIPGVILAYLETQLQELDGPDARLADYFDVIAGTSTGGLITAMVTAPNEHNRPLYAANEIVPFYVQHSPKIFPQTRGPLAGIKKFLKSLTGPQYNGKYLQKLVRGILSSTRLHQTLTSVVIPTFDIKNLHATIFSSYEVTINPLKDALLSDICISTSAAPTFFPAYYFKNTDAQGNEREFNLVDGGVAANNPTLVAISEVTKQVFKENTDFFPIKPMDYGRFLVISVGTGSAINEHKYDSQKASKWGLLGWVFNDGSTPLADAFNQASADMVDFHNCVVFEALRSESNYLRIQDGTLSGNLSSVDVSTKKNMQNLVKVGEELLEKQVSRVNVDTGLYEPVENGGTNMEALKKFAKLLSDERKLRELKYMDVYQKL</sequence>
<dbReference type="PANTHER" id="PTHR32176">
    <property type="entry name" value="XYLOSE ISOMERASE"/>
    <property type="match status" value="1"/>
</dbReference>
<organism evidence="9 10">
    <name type="scientific">Ilex paraguariensis</name>
    <name type="common">yerba mate</name>
    <dbReference type="NCBI Taxonomy" id="185542"/>
    <lineage>
        <taxon>Eukaryota</taxon>
        <taxon>Viridiplantae</taxon>
        <taxon>Streptophyta</taxon>
        <taxon>Embryophyta</taxon>
        <taxon>Tracheophyta</taxon>
        <taxon>Spermatophyta</taxon>
        <taxon>Magnoliopsida</taxon>
        <taxon>eudicotyledons</taxon>
        <taxon>Gunneridae</taxon>
        <taxon>Pentapetalae</taxon>
        <taxon>asterids</taxon>
        <taxon>campanulids</taxon>
        <taxon>Aquifoliales</taxon>
        <taxon>Aquifoliaceae</taxon>
        <taxon>Ilex</taxon>
    </lineage>
</organism>
<keyword evidence="5 6" id="KW-0443">Lipid metabolism</keyword>
<dbReference type="Gene3D" id="3.40.1090.10">
    <property type="entry name" value="Cytosolic phospholipase A2 catalytic domain"/>
    <property type="match status" value="1"/>
</dbReference>
<dbReference type="CDD" id="cd07214">
    <property type="entry name" value="Pat17_isozyme_like"/>
    <property type="match status" value="1"/>
</dbReference>
<name>A0ABC8TAM4_9AQUA</name>
<dbReference type="InterPro" id="IPR002641">
    <property type="entry name" value="PNPLA_dom"/>
</dbReference>
<protein>
    <recommendedName>
        <fullName evidence="7">Patatin</fullName>
        <ecNumber evidence="7">3.1.1.-</ecNumber>
    </recommendedName>
</protein>
<feature type="domain" description="PNPLA" evidence="8">
    <location>
        <begin position="22"/>
        <end position="228"/>
    </location>
</feature>
<comment type="domain">
    <text evidence="7">The nitrogen atoms of the two glycine residues in the GGXR motif define the oxyanion hole, and stabilize the oxyanion that forms during the nucleophilic attack by the catalytic serine during substrate cleavage.</text>
</comment>
<dbReference type="FunFam" id="3.40.1090.10:FF:000005">
    <property type="entry name" value="Patatin"/>
    <property type="match status" value="1"/>
</dbReference>
<dbReference type="GO" id="GO:0006952">
    <property type="term" value="P:defense response"/>
    <property type="evidence" value="ECO:0007669"/>
    <property type="project" value="UniProtKB-KW"/>
</dbReference>
<evidence type="ECO:0000256" key="4">
    <source>
        <dbReference type="ARBA" id="ARBA00022963"/>
    </source>
</evidence>
<comment type="similarity">
    <text evidence="1 7">Belongs to the patatin family.</text>
</comment>
<keyword evidence="2 6" id="KW-0378">Hydrolase</keyword>